<evidence type="ECO:0000256" key="6">
    <source>
        <dbReference type="RuleBase" id="RU361216"/>
    </source>
</evidence>
<comment type="caution">
    <text evidence="6">Lacks conserved residue(s) required for the propagation of feature annotation.</text>
</comment>
<evidence type="ECO:0000313" key="8">
    <source>
        <dbReference type="Proteomes" id="UP000683360"/>
    </source>
</evidence>
<dbReference type="InterPro" id="IPR001991">
    <property type="entry name" value="Na-dicarboxylate_symporter"/>
</dbReference>
<comment type="caution">
    <text evidence="7">The sequence shown here is derived from an EMBL/GenBank/DDBJ whole genome shotgun (WGS) entry which is preliminary data.</text>
</comment>
<evidence type="ECO:0000256" key="1">
    <source>
        <dbReference type="ARBA" id="ARBA00004141"/>
    </source>
</evidence>
<feature type="transmembrane region" description="Helical" evidence="6">
    <location>
        <begin position="210"/>
        <end position="226"/>
    </location>
</feature>
<keyword evidence="6" id="KW-0769">Symport</keyword>
<name>A0A8S3UG91_MYTED</name>
<dbReference type="InterPro" id="IPR036458">
    <property type="entry name" value="Na:dicarbo_symporter_sf"/>
</dbReference>
<dbReference type="Proteomes" id="UP000683360">
    <property type="component" value="Unassembled WGS sequence"/>
</dbReference>
<dbReference type="GO" id="GO:0016020">
    <property type="term" value="C:membrane"/>
    <property type="evidence" value="ECO:0007669"/>
    <property type="project" value="UniProtKB-SubCell"/>
</dbReference>
<comment type="similarity">
    <text evidence="6">Belongs to the dicarboxylate/amino acid:cation symporter (DAACS) (TC 2.A.23) family.</text>
</comment>
<dbReference type="SUPFAM" id="SSF118215">
    <property type="entry name" value="Proton glutamate symport protein"/>
    <property type="match status" value="1"/>
</dbReference>
<sequence length="227" mass="25224">MLSHADVVSTSEHQLLPLNNSSRKTIKSRCSTHLECSDTLQCNLNKCQCSTNDYWNQIYCTKRKSVTMSCKIENECQEGLRCSESACSCPTTKYLNDNKCLTKKDLHTDCESSVECKDTLSCRKEHVVVMSQNSGKEQPVSKTLTSYDTEMYKANETINGTIVEVIKTMVTGKHISSAASTNILGLLIASAIFGIATASTKEIGQPFFKFFYSATEIILVILGKLIW</sequence>
<dbReference type="OrthoDB" id="6072984at2759"/>
<dbReference type="AlphaFoldDB" id="A0A8S3UG91"/>
<keyword evidence="4 6" id="KW-1133">Transmembrane helix</keyword>
<dbReference type="Gene3D" id="1.10.3860.10">
    <property type="entry name" value="Sodium:dicarboxylate symporter"/>
    <property type="match status" value="1"/>
</dbReference>
<keyword evidence="3 6" id="KW-0812">Transmembrane</keyword>
<comment type="subcellular location">
    <subcellularLocation>
        <location evidence="1 6">Membrane</location>
        <topology evidence="1 6">Multi-pass membrane protein</topology>
    </subcellularLocation>
</comment>
<proteinExistence type="inferred from homology"/>
<reference evidence="7" key="1">
    <citation type="submission" date="2021-03" db="EMBL/GenBank/DDBJ databases">
        <authorList>
            <person name="Bekaert M."/>
        </authorList>
    </citation>
    <scope>NUCLEOTIDE SEQUENCE</scope>
</reference>
<accession>A0A8S3UG91</accession>
<evidence type="ECO:0000256" key="5">
    <source>
        <dbReference type="ARBA" id="ARBA00023136"/>
    </source>
</evidence>
<keyword evidence="8" id="KW-1185">Reference proteome</keyword>
<evidence type="ECO:0000256" key="2">
    <source>
        <dbReference type="ARBA" id="ARBA00022448"/>
    </source>
</evidence>
<evidence type="ECO:0000256" key="3">
    <source>
        <dbReference type="ARBA" id="ARBA00022692"/>
    </source>
</evidence>
<keyword evidence="5 6" id="KW-0472">Membrane</keyword>
<organism evidence="7 8">
    <name type="scientific">Mytilus edulis</name>
    <name type="common">Blue mussel</name>
    <dbReference type="NCBI Taxonomy" id="6550"/>
    <lineage>
        <taxon>Eukaryota</taxon>
        <taxon>Metazoa</taxon>
        <taxon>Spiralia</taxon>
        <taxon>Lophotrochozoa</taxon>
        <taxon>Mollusca</taxon>
        <taxon>Bivalvia</taxon>
        <taxon>Autobranchia</taxon>
        <taxon>Pteriomorphia</taxon>
        <taxon>Mytilida</taxon>
        <taxon>Mytiloidea</taxon>
        <taxon>Mytilidae</taxon>
        <taxon>Mytilinae</taxon>
        <taxon>Mytilus</taxon>
    </lineage>
</organism>
<evidence type="ECO:0000313" key="7">
    <source>
        <dbReference type="EMBL" id="CAG2241455.1"/>
    </source>
</evidence>
<gene>
    <name evidence="7" type="ORF">MEDL_53730</name>
</gene>
<dbReference type="Pfam" id="PF00375">
    <property type="entry name" value="SDF"/>
    <property type="match status" value="1"/>
</dbReference>
<protein>
    <recommendedName>
        <fullName evidence="6">Amino acid transporter</fullName>
    </recommendedName>
</protein>
<keyword evidence="2 6" id="KW-0813">Transport</keyword>
<dbReference type="GO" id="GO:0015293">
    <property type="term" value="F:symporter activity"/>
    <property type="evidence" value="ECO:0007669"/>
    <property type="project" value="UniProtKB-UniRule"/>
</dbReference>
<feature type="transmembrane region" description="Helical" evidence="6">
    <location>
        <begin position="179"/>
        <end position="198"/>
    </location>
</feature>
<dbReference type="EMBL" id="CAJPWZ010002589">
    <property type="protein sequence ID" value="CAG2241455.1"/>
    <property type="molecule type" value="Genomic_DNA"/>
</dbReference>
<evidence type="ECO:0000256" key="4">
    <source>
        <dbReference type="ARBA" id="ARBA00022989"/>
    </source>
</evidence>